<dbReference type="Proteomes" id="UP000238261">
    <property type="component" value="Unassembled WGS sequence"/>
</dbReference>
<dbReference type="EMBL" id="MDEG01000032">
    <property type="protein sequence ID" value="PPU95189.1"/>
    <property type="molecule type" value="Genomic_DNA"/>
</dbReference>
<proteinExistence type="predicted"/>
<accession>A0A2S7EQ28</accession>
<dbReference type="AlphaFoldDB" id="A0A2S7EQ28"/>
<protein>
    <submittedName>
        <fullName evidence="2">Uncharacterized protein</fullName>
    </submittedName>
</protein>
<reference evidence="3" key="1">
    <citation type="submission" date="2016-08" db="EMBL/GenBank/DDBJ databases">
        <authorList>
            <person name="Merda D."/>
            <person name="Briand M."/>
            <person name="Taghouti G."/>
            <person name="Carrere S."/>
            <person name="Gouzy J."/>
            <person name="Portier P."/>
            <person name="Jacques M.-A."/>
            <person name="Fischer-Le Saux M."/>
        </authorList>
    </citation>
    <scope>NUCLEOTIDE SEQUENCE [LARGE SCALE GENOMIC DNA]</scope>
    <source>
        <strain evidence="3">CFBP1156</strain>
    </source>
</reference>
<organism evidence="2 3">
    <name type="scientific">Xanthomonas hyacinthi</name>
    <dbReference type="NCBI Taxonomy" id="56455"/>
    <lineage>
        <taxon>Bacteria</taxon>
        <taxon>Pseudomonadati</taxon>
        <taxon>Pseudomonadota</taxon>
        <taxon>Gammaproteobacteria</taxon>
        <taxon>Lysobacterales</taxon>
        <taxon>Lysobacteraceae</taxon>
        <taxon>Xanthomonas</taxon>
    </lineage>
</organism>
<evidence type="ECO:0000313" key="2">
    <source>
        <dbReference type="EMBL" id="PPU95189.1"/>
    </source>
</evidence>
<comment type="caution">
    <text evidence="2">The sequence shown here is derived from an EMBL/GenBank/DDBJ whole genome shotgun (WGS) entry which is preliminary data.</text>
</comment>
<feature type="compositionally biased region" description="Basic and acidic residues" evidence="1">
    <location>
        <begin position="50"/>
        <end position="67"/>
    </location>
</feature>
<evidence type="ECO:0000313" key="3">
    <source>
        <dbReference type="Proteomes" id="UP000238261"/>
    </source>
</evidence>
<gene>
    <name evidence="2" type="ORF">XhyaCFBP1156_19500</name>
</gene>
<feature type="region of interest" description="Disordered" evidence="1">
    <location>
        <begin position="44"/>
        <end position="67"/>
    </location>
</feature>
<name>A0A2S7EQ28_9XANT</name>
<sequence length="67" mass="7309">MVGNEFNGIGHDYLPGRFETGITLVAHVAFANFVAWTGAHLAETASAQHRPSEHRGSPPNPHERIPH</sequence>
<evidence type="ECO:0000256" key="1">
    <source>
        <dbReference type="SAM" id="MobiDB-lite"/>
    </source>
</evidence>
<keyword evidence="3" id="KW-1185">Reference proteome</keyword>